<organism evidence="1 2">
    <name type="scientific">Butyrivibrio fibrisolvens DSM 3071</name>
    <dbReference type="NCBI Taxonomy" id="1121131"/>
    <lineage>
        <taxon>Bacteria</taxon>
        <taxon>Bacillati</taxon>
        <taxon>Bacillota</taxon>
        <taxon>Clostridia</taxon>
        <taxon>Lachnospirales</taxon>
        <taxon>Lachnospiraceae</taxon>
        <taxon>Butyrivibrio</taxon>
    </lineage>
</organism>
<dbReference type="STRING" id="1121131.SAMN02745229_00467"/>
<dbReference type="GeneID" id="89509371"/>
<dbReference type="EMBL" id="FQXK01000004">
    <property type="protein sequence ID" value="SHH44763.1"/>
    <property type="molecule type" value="Genomic_DNA"/>
</dbReference>
<evidence type="ECO:0000313" key="2">
    <source>
        <dbReference type="Proteomes" id="UP000184278"/>
    </source>
</evidence>
<dbReference type="Proteomes" id="UP000184278">
    <property type="component" value="Unassembled WGS sequence"/>
</dbReference>
<keyword evidence="2" id="KW-1185">Reference proteome</keyword>
<sequence length="63" mass="7268">MYTKSRVRFLDGTMLKIIAMVSMVFDHVGDMFFSGSDVAKDDRAPCNADLFVLYCGRLYTYKR</sequence>
<accession>A0A1M5T330</accession>
<protein>
    <submittedName>
        <fullName evidence="1">TraX protein</fullName>
    </submittedName>
</protein>
<proteinExistence type="predicted"/>
<dbReference type="RefSeq" id="WP_167562649.1">
    <property type="nucleotide sequence ID" value="NZ_FQXK01000004.1"/>
</dbReference>
<reference evidence="2" key="1">
    <citation type="submission" date="2016-11" db="EMBL/GenBank/DDBJ databases">
        <authorList>
            <person name="Varghese N."/>
            <person name="Submissions S."/>
        </authorList>
    </citation>
    <scope>NUCLEOTIDE SEQUENCE [LARGE SCALE GENOMIC DNA]</scope>
    <source>
        <strain evidence="2">DSM 3071</strain>
    </source>
</reference>
<gene>
    <name evidence="1" type="ORF">SAMN02745229_00467</name>
</gene>
<dbReference type="AlphaFoldDB" id="A0A1M5T330"/>
<evidence type="ECO:0000313" key="1">
    <source>
        <dbReference type="EMBL" id="SHH44763.1"/>
    </source>
</evidence>
<name>A0A1M5T330_BUTFI</name>